<dbReference type="Proteomes" id="UP000488521">
    <property type="component" value="Unassembled WGS sequence"/>
</dbReference>
<evidence type="ECO:0000313" key="6">
    <source>
        <dbReference type="EMBL" id="KAB4482573.1"/>
    </source>
</evidence>
<dbReference type="EMBL" id="QSJP01000019">
    <property type="protein sequence ID" value="RHD84777.1"/>
    <property type="molecule type" value="Genomic_DNA"/>
</dbReference>
<dbReference type="InterPro" id="IPR006860">
    <property type="entry name" value="FecR"/>
</dbReference>
<dbReference type="EMBL" id="JAQNVG010000053">
    <property type="protein sequence ID" value="MDC2238540.1"/>
    <property type="molecule type" value="Genomic_DNA"/>
</dbReference>
<dbReference type="EMBL" id="CP083681">
    <property type="protein sequence ID" value="UYU71439.1"/>
    <property type="molecule type" value="Genomic_DNA"/>
</dbReference>
<evidence type="ECO:0000313" key="9">
    <source>
        <dbReference type="EMBL" id="RHL56068.1"/>
    </source>
</evidence>
<dbReference type="FunFam" id="2.60.120.1440:FF:000001">
    <property type="entry name" value="Putative anti-sigma factor"/>
    <property type="match status" value="1"/>
</dbReference>
<dbReference type="EMBL" id="WCRS01000017">
    <property type="protein sequence ID" value="KAB4470628.1"/>
    <property type="molecule type" value="Genomic_DNA"/>
</dbReference>
<dbReference type="Proteomes" id="UP001162960">
    <property type="component" value="Chromosome"/>
</dbReference>
<dbReference type="Pfam" id="PF04773">
    <property type="entry name" value="FecR"/>
    <property type="match status" value="1"/>
</dbReference>
<dbReference type="GeneID" id="60923366"/>
<reference evidence="12 13" key="1">
    <citation type="submission" date="2018-08" db="EMBL/GenBank/DDBJ databases">
        <title>A genome reference for cultivated species of the human gut microbiota.</title>
        <authorList>
            <person name="Zou Y."/>
            <person name="Xue W."/>
            <person name="Luo G."/>
        </authorList>
    </citation>
    <scope>NUCLEOTIDE SEQUENCE [LARGE SCALE GENOMIC DNA]</scope>
    <source>
        <strain evidence="9 12">AF37-12</strain>
        <strain evidence="8 13">AM30-26</strain>
    </source>
</reference>
<evidence type="ECO:0000256" key="1">
    <source>
        <dbReference type="SAM" id="Phobius"/>
    </source>
</evidence>
<dbReference type="PANTHER" id="PTHR30273:SF2">
    <property type="entry name" value="PROTEIN FECR"/>
    <property type="match status" value="1"/>
</dbReference>
<keyword evidence="1" id="KW-0472">Membrane</keyword>
<evidence type="ECO:0000313" key="7">
    <source>
        <dbReference type="EMBL" id="MDC2238540.1"/>
    </source>
</evidence>
<dbReference type="EMBL" id="WCRY01000009">
    <property type="protein sequence ID" value="KAB4482573.1"/>
    <property type="molecule type" value="Genomic_DNA"/>
</dbReference>
<evidence type="ECO:0000259" key="3">
    <source>
        <dbReference type="Pfam" id="PF16344"/>
    </source>
</evidence>
<evidence type="ECO:0000313" key="10">
    <source>
        <dbReference type="EMBL" id="UYU71439.1"/>
    </source>
</evidence>
<dbReference type="PIRSF" id="PIRSF018266">
    <property type="entry name" value="FecR"/>
    <property type="match status" value="1"/>
</dbReference>
<dbReference type="OMA" id="NADERHD"/>
<feature type="domain" description="Protein FecR C-terminal" evidence="3">
    <location>
        <begin position="253"/>
        <end position="321"/>
    </location>
</feature>
<dbReference type="InterPro" id="IPR032508">
    <property type="entry name" value="FecR_C"/>
</dbReference>
<dbReference type="AlphaFoldDB" id="A0A139KVY8"/>
<dbReference type="Proteomes" id="UP000283616">
    <property type="component" value="Unassembled WGS sequence"/>
</dbReference>
<dbReference type="InterPro" id="IPR012373">
    <property type="entry name" value="Ferrdict_sens_TM"/>
</dbReference>
<dbReference type="EMBL" id="WCSY01000026">
    <property type="protein sequence ID" value="KAB4307068.1"/>
    <property type="molecule type" value="Genomic_DNA"/>
</dbReference>
<keyword evidence="1" id="KW-1133">Transmembrane helix</keyword>
<feature type="transmembrane region" description="Helical" evidence="1">
    <location>
        <begin position="81"/>
        <end position="103"/>
    </location>
</feature>
<evidence type="ECO:0000313" key="13">
    <source>
        <dbReference type="Proteomes" id="UP000284785"/>
    </source>
</evidence>
<organism evidence="8 13">
    <name type="scientific">Bacteroides thetaiotaomicron</name>
    <dbReference type="NCBI Taxonomy" id="818"/>
    <lineage>
        <taxon>Bacteria</taxon>
        <taxon>Pseudomonadati</taxon>
        <taxon>Bacteroidota</taxon>
        <taxon>Bacteroidia</taxon>
        <taxon>Bacteroidales</taxon>
        <taxon>Bacteroidaceae</taxon>
        <taxon>Bacteroides</taxon>
    </lineage>
</organism>
<evidence type="ECO:0000313" key="4">
    <source>
        <dbReference type="EMBL" id="KAB4307068.1"/>
    </source>
</evidence>
<evidence type="ECO:0000313" key="15">
    <source>
        <dbReference type="Proteomes" id="UP000440614"/>
    </source>
</evidence>
<dbReference type="GO" id="GO:0016989">
    <property type="term" value="F:sigma factor antagonist activity"/>
    <property type="evidence" value="ECO:0007669"/>
    <property type="project" value="TreeGrafter"/>
</dbReference>
<keyword evidence="1" id="KW-0812">Transmembrane</keyword>
<sequence>MMNEKWNQYFFGEPTEEEKRELFQELEKNEDMKREFAEMQNIVGLSGLLPREDDSLKGERNLEAMMNRQEKKLRRKRVLQIVRYTTSAAAMIALTWMLAWYMFVGSETPSYTEITVPKGQRVHLTLPDGSEAWLSSLSTLKWPSVFSSDARTVELDGEGFFTVTKDASRPFTVQTQKYDVRVLGTEFNVYAYSNSEKFETDLLSGKVRVSSTGFPEESVNLLPDEKVSLVDGKLVKSSSHFGGKEYREQGIYDFEELPLGEVLERLEQWYDIHFTVDDPSLLSKIISGKFRQSDQIETILKAISRADLFEYKILSQREITIY</sequence>
<evidence type="ECO:0000313" key="11">
    <source>
        <dbReference type="EMBL" id="UYU92472.1"/>
    </source>
</evidence>
<evidence type="ECO:0000313" key="14">
    <source>
        <dbReference type="Proteomes" id="UP000436858"/>
    </source>
</evidence>
<dbReference type="Proteomes" id="UP001156216">
    <property type="component" value="Chromosome"/>
</dbReference>
<evidence type="ECO:0000313" key="8">
    <source>
        <dbReference type="EMBL" id="RHD84777.1"/>
    </source>
</evidence>
<dbReference type="RefSeq" id="WP_011108163.1">
    <property type="nucleotide sequence ID" value="NZ_BAABXH010000001.1"/>
</dbReference>
<name>A0A139KVY8_BACT4</name>
<evidence type="ECO:0000313" key="12">
    <source>
        <dbReference type="Proteomes" id="UP000283616"/>
    </source>
</evidence>
<dbReference type="Pfam" id="PF16344">
    <property type="entry name" value="FecR_C"/>
    <property type="match status" value="1"/>
</dbReference>
<dbReference type="Proteomes" id="UP000440614">
    <property type="component" value="Unassembled WGS sequence"/>
</dbReference>
<reference evidence="10" key="3">
    <citation type="submission" date="2021-06" db="EMBL/GenBank/DDBJ databases">
        <title>Interrogation of the integrated mobile genetic elements in gut-associated Bacteroides with a consensus prediction approach.</title>
        <authorList>
            <person name="Campbell D.E."/>
            <person name="Leigh J.R."/>
            <person name="Kim T."/>
            <person name="England W."/>
            <person name="Whitaker R.J."/>
            <person name="Degnan P.H."/>
        </authorList>
    </citation>
    <scope>NUCLEOTIDE SEQUENCE</scope>
    <source>
        <strain evidence="11">VPI-3443</strain>
        <strain evidence="10">VPI-BTDOT2</strain>
    </source>
</reference>
<gene>
    <name evidence="9" type="ORF">DW011_17400</name>
    <name evidence="8" type="ORF">DW780_18795</name>
    <name evidence="5" type="ORF">GAN59_19345</name>
    <name evidence="6" type="ORF">GAN91_11275</name>
    <name evidence="4" type="ORF">GAO51_22150</name>
    <name evidence="10" type="ORF">KQP59_24795</name>
    <name evidence="11" type="ORF">KQP74_07530</name>
    <name evidence="7" type="ORF">PO127_22615</name>
</gene>
<dbReference type="EMBL" id="QROV01000021">
    <property type="protein sequence ID" value="RHL56068.1"/>
    <property type="molecule type" value="Genomic_DNA"/>
</dbReference>
<dbReference type="Proteomes" id="UP000436858">
    <property type="component" value="Unassembled WGS sequence"/>
</dbReference>
<evidence type="ECO:0000313" key="16">
    <source>
        <dbReference type="Proteomes" id="UP000488521"/>
    </source>
</evidence>
<dbReference type="PANTHER" id="PTHR30273">
    <property type="entry name" value="PERIPLASMIC SIGNAL SENSOR AND SIGMA FACTOR ACTIVATOR FECR-RELATED"/>
    <property type="match status" value="1"/>
</dbReference>
<reference evidence="7" key="4">
    <citation type="submission" date="2022-10" db="EMBL/GenBank/DDBJ databases">
        <title>Human gut microbiome strain richness.</title>
        <authorList>
            <person name="Chen-Liaw A."/>
        </authorList>
    </citation>
    <scope>NUCLEOTIDE SEQUENCE</scope>
    <source>
        <strain evidence="7">1001283st1_A3_1001283B150304_161114</strain>
    </source>
</reference>
<evidence type="ECO:0000313" key="5">
    <source>
        <dbReference type="EMBL" id="KAB4470628.1"/>
    </source>
</evidence>
<dbReference type="EMBL" id="CP083685">
    <property type="protein sequence ID" value="UYU92472.1"/>
    <property type="molecule type" value="Genomic_DNA"/>
</dbReference>
<protein>
    <submittedName>
        <fullName evidence="8">DUF4974 domain-containing protein</fullName>
    </submittedName>
    <submittedName>
        <fullName evidence="7">FecR domain-containing protein</fullName>
    </submittedName>
</protein>
<evidence type="ECO:0000259" key="2">
    <source>
        <dbReference type="Pfam" id="PF04773"/>
    </source>
</evidence>
<dbReference type="Gene3D" id="2.60.120.1440">
    <property type="match status" value="1"/>
</dbReference>
<dbReference type="Proteomes" id="UP000284785">
    <property type="component" value="Unassembled WGS sequence"/>
</dbReference>
<proteinExistence type="predicted"/>
<dbReference type="Proteomes" id="UP001217776">
    <property type="component" value="Unassembled WGS sequence"/>
</dbReference>
<feature type="domain" description="FecR protein" evidence="2">
    <location>
        <begin position="113"/>
        <end position="208"/>
    </location>
</feature>
<dbReference type="Gene3D" id="3.55.50.30">
    <property type="match status" value="1"/>
</dbReference>
<reference evidence="14 15" key="2">
    <citation type="journal article" date="2019" name="Nat. Med.">
        <title>A library of human gut bacterial isolates paired with longitudinal multiomics data enables mechanistic microbiome research.</title>
        <authorList>
            <person name="Poyet M."/>
            <person name="Groussin M."/>
            <person name="Gibbons S.M."/>
            <person name="Avila-Pacheco J."/>
            <person name="Jiang X."/>
            <person name="Kearney S.M."/>
            <person name="Perrotta A.R."/>
            <person name="Berdy B."/>
            <person name="Zhao S."/>
            <person name="Lieberman T.D."/>
            <person name="Swanson P.K."/>
            <person name="Smith M."/>
            <person name="Roesemann S."/>
            <person name="Alexander J.E."/>
            <person name="Rich S.A."/>
            <person name="Livny J."/>
            <person name="Vlamakis H."/>
            <person name="Clish C."/>
            <person name="Bullock K."/>
            <person name="Deik A."/>
            <person name="Scott J."/>
            <person name="Pierce K.A."/>
            <person name="Xavier R.J."/>
            <person name="Alm E.J."/>
        </authorList>
    </citation>
    <scope>NUCLEOTIDE SEQUENCE [LARGE SCALE GENOMIC DNA]</scope>
    <source>
        <strain evidence="5 16">BIOML-A156</strain>
        <strain evidence="6 14">BIOML-A162</strain>
        <strain evidence="4 15">BIOML-A188</strain>
    </source>
</reference>
<accession>A0A139KVY8</accession>